<organism evidence="1">
    <name type="scientific">marine sediment metagenome</name>
    <dbReference type="NCBI Taxonomy" id="412755"/>
    <lineage>
        <taxon>unclassified sequences</taxon>
        <taxon>metagenomes</taxon>
        <taxon>ecological metagenomes</taxon>
    </lineage>
</organism>
<evidence type="ECO:0000313" key="1">
    <source>
        <dbReference type="EMBL" id="GAG38270.1"/>
    </source>
</evidence>
<sequence length="73" mass="8359">MTKTKTSLGPTFSKFVNCPICKKSTFNKDIVQIKYYKNIIANCCLDCYSTYSLDDIKIIKVYGMTIFKLNKGL</sequence>
<comment type="caution">
    <text evidence="1">The sequence shown here is derived from an EMBL/GenBank/DDBJ whole genome shotgun (WGS) entry which is preliminary data.</text>
</comment>
<name>X0X5G2_9ZZZZ</name>
<dbReference type="AlphaFoldDB" id="X0X5G2"/>
<accession>X0X5G2</accession>
<gene>
    <name evidence="1" type="ORF">S01H1_61963</name>
</gene>
<dbReference type="EMBL" id="BARS01040671">
    <property type="protein sequence ID" value="GAG38270.1"/>
    <property type="molecule type" value="Genomic_DNA"/>
</dbReference>
<protein>
    <submittedName>
        <fullName evidence="1">Uncharacterized protein</fullName>
    </submittedName>
</protein>
<proteinExistence type="predicted"/>
<reference evidence="1" key="1">
    <citation type="journal article" date="2014" name="Front. Microbiol.">
        <title>High frequency of phylogenetically diverse reductive dehalogenase-homologous genes in deep subseafloor sedimentary metagenomes.</title>
        <authorList>
            <person name="Kawai M."/>
            <person name="Futagami T."/>
            <person name="Toyoda A."/>
            <person name="Takaki Y."/>
            <person name="Nishi S."/>
            <person name="Hori S."/>
            <person name="Arai W."/>
            <person name="Tsubouchi T."/>
            <person name="Morono Y."/>
            <person name="Uchiyama I."/>
            <person name="Ito T."/>
            <person name="Fujiyama A."/>
            <person name="Inagaki F."/>
            <person name="Takami H."/>
        </authorList>
    </citation>
    <scope>NUCLEOTIDE SEQUENCE</scope>
    <source>
        <strain evidence="1">Expedition CK06-06</strain>
    </source>
</reference>